<dbReference type="Pfam" id="PF13040">
    <property type="entry name" value="Fur_reg_FbpB"/>
    <property type="match status" value="1"/>
</dbReference>
<dbReference type="Proteomes" id="UP000182347">
    <property type="component" value="Unassembled WGS sequence"/>
</dbReference>
<dbReference type="EMBL" id="FNHF01000001">
    <property type="protein sequence ID" value="SDL83497.1"/>
    <property type="molecule type" value="Genomic_DNA"/>
</dbReference>
<dbReference type="RefSeq" id="WP_139186883.1">
    <property type="nucleotide sequence ID" value="NZ_FNHF01000001.1"/>
</dbReference>
<proteinExistence type="predicted"/>
<evidence type="ECO:0000313" key="2">
    <source>
        <dbReference type="Proteomes" id="UP000182347"/>
    </source>
</evidence>
<protein>
    <submittedName>
        <fullName evidence="1">Fur-regulated basic protein B</fullName>
    </submittedName>
</protein>
<name>A0A1G9NBJ8_9BACI</name>
<dbReference type="AlphaFoldDB" id="A0A1G9NBJ8"/>
<accession>A0A1G9NBJ8</accession>
<dbReference type="InterPro" id="IPR025004">
    <property type="entry name" value="SenN/SenS"/>
</dbReference>
<evidence type="ECO:0000313" key="1">
    <source>
        <dbReference type="EMBL" id="SDL83497.1"/>
    </source>
</evidence>
<gene>
    <name evidence="1" type="ORF">SAMN05216244_0917</name>
</gene>
<dbReference type="OrthoDB" id="2929313at2"/>
<reference evidence="2" key="1">
    <citation type="submission" date="2016-10" db="EMBL/GenBank/DDBJ databases">
        <authorList>
            <person name="Varghese N."/>
            <person name="Submissions S."/>
        </authorList>
    </citation>
    <scope>NUCLEOTIDE SEQUENCE [LARGE SCALE GENOMIC DNA]</scope>
    <source>
        <strain evidence="2">CGMCC 1.6199</strain>
    </source>
</reference>
<organism evidence="1 2">
    <name type="scientific">Sediminibacillus halophilus</name>
    <dbReference type="NCBI Taxonomy" id="482461"/>
    <lineage>
        <taxon>Bacteria</taxon>
        <taxon>Bacillati</taxon>
        <taxon>Bacillota</taxon>
        <taxon>Bacilli</taxon>
        <taxon>Bacillales</taxon>
        <taxon>Bacillaceae</taxon>
        <taxon>Sediminibacillus</taxon>
    </lineage>
</organism>
<keyword evidence="2" id="KW-1185">Reference proteome</keyword>
<sequence length="45" mass="5284">MRKNISFSTLIEENKQELTRNSQEVERIEKLLDDKYLKTGKGDGQ</sequence>